<feature type="compositionally biased region" description="Basic residues" evidence="1">
    <location>
        <begin position="10"/>
        <end position="19"/>
    </location>
</feature>
<feature type="compositionally biased region" description="Low complexity" evidence="1">
    <location>
        <begin position="20"/>
        <end position="36"/>
    </location>
</feature>
<dbReference type="AlphaFoldDB" id="A0A9P4J0Q9"/>
<dbReference type="Proteomes" id="UP000799439">
    <property type="component" value="Unassembled WGS sequence"/>
</dbReference>
<dbReference type="InterPro" id="IPR018811">
    <property type="entry name" value="MRX11"/>
</dbReference>
<feature type="region of interest" description="Disordered" evidence="1">
    <location>
        <begin position="10"/>
        <end position="36"/>
    </location>
</feature>
<name>A0A9P4J0Q9_9PEZI</name>
<sequence>MPPRLRPLRLRLRLPHSTRRSSTSTTNTNPSPPTALQRLQSRLPPRLRPYLNPLLSAPVSHITSFLMLHELTAILPLAGLFSLFHYSSSTWTERWRARLEESPAFTEGVRKWGSYARKKGWVKDEEADGGREVYVGQEGERVTETMEERTEELAGKIGAEEAVVVAGAPRVVLELAAAWAVTKVLLPARLAVSVWATPWFARVAVVPVSTLARRLVRR</sequence>
<organism evidence="2 3">
    <name type="scientific">Myriangium duriaei CBS 260.36</name>
    <dbReference type="NCBI Taxonomy" id="1168546"/>
    <lineage>
        <taxon>Eukaryota</taxon>
        <taxon>Fungi</taxon>
        <taxon>Dikarya</taxon>
        <taxon>Ascomycota</taxon>
        <taxon>Pezizomycotina</taxon>
        <taxon>Dothideomycetes</taxon>
        <taxon>Dothideomycetidae</taxon>
        <taxon>Myriangiales</taxon>
        <taxon>Myriangiaceae</taxon>
        <taxon>Myriangium</taxon>
    </lineage>
</organism>
<evidence type="ECO:0000313" key="2">
    <source>
        <dbReference type="EMBL" id="KAF2153353.1"/>
    </source>
</evidence>
<gene>
    <name evidence="2" type="ORF">K461DRAFT_267941</name>
</gene>
<evidence type="ECO:0000313" key="3">
    <source>
        <dbReference type="Proteomes" id="UP000799439"/>
    </source>
</evidence>
<protein>
    <submittedName>
        <fullName evidence="2">Uncharacterized protein</fullName>
    </submittedName>
</protein>
<dbReference type="OrthoDB" id="5580261at2759"/>
<keyword evidence="3" id="KW-1185">Reference proteome</keyword>
<proteinExistence type="predicted"/>
<comment type="caution">
    <text evidence="2">The sequence shown here is derived from an EMBL/GenBank/DDBJ whole genome shotgun (WGS) entry which is preliminary data.</text>
</comment>
<dbReference type="Pfam" id="PF10306">
    <property type="entry name" value="FLILHELTA"/>
    <property type="match status" value="1"/>
</dbReference>
<dbReference type="GO" id="GO:0005739">
    <property type="term" value="C:mitochondrion"/>
    <property type="evidence" value="ECO:0007669"/>
    <property type="project" value="TreeGrafter"/>
</dbReference>
<dbReference type="PANTHER" id="PTHR28002">
    <property type="entry name" value="MIOREX COMPLEX COMPONENT 11"/>
    <property type="match status" value="1"/>
</dbReference>
<reference evidence="2" key="1">
    <citation type="journal article" date="2020" name="Stud. Mycol.">
        <title>101 Dothideomycetes genomes: a test case for predicting lifestyles and emergence of pathogens.</title>
        <authorList>
            <person name="Haridas S."/>
            <person name="Albert R."/>
            <person name="Binder M."/>
            <person name="Bloem J."/>
            <person name="Labutti K."/>
            <person name="Salamov A."/>
            <person name="Andreopoulos B."/>
            <person name="Baker S."/>
            <person name="Barry K."/>
            <person name="Bills G."/>
            <person name="Bluhm B."/>
            <person name="Cannon C."/>
            <person name="Castanera R."/>
            <person name="Culley D."/>
            <person name="Daum C."/>
            <person name="Ezra D."/>
            <person name="Gonzalez J."/>
            <person name="Henrissat B."/>
            <person name="Kuo A."/>
            <person name="Liang C."/>
            <person name="Lipzen A."/>
            <person name="Lutzoni F."/>
            <person name="Magnuson J."/>
            <person name="Mondo S."/>
            <person name="Nolan M."/>
            <person name="Ohm R."/>
            <person name="Pangilinan J."/>
            <person name="Park H.-J."/>
            <person name="Ramirez L."/>
            <person name="Alfaro M."/>
            <person name="Sun H."/>
            <person name="Tritt A."/>
            <person name="Yoshinaga Y."/>
            <person name="Zwiers L.-H."/>
            <person name="Turgeon B."/>
            <person name="Goodwin S."/>
            <person name="Spatafora J."/>
            <person name="Crous P."/>
            <person name="Grigoriev I."/>
        </authorList>
    </citation>
    <scope>NUCLEOTIDE SEQUENCE</scope>
    <source>
        <strain evidence="2">CBS 260.36</strain>
    </source>
</reference>
<dbReference type="EMBL" id="ML996085">
    <property type="protein sequence ID" value="KAF2153353.1"/>
    <property type="molecule type" value="Genomic_DNA"/>
</dbReference>
<evidence type="ECO:0000256" key="1">
    <source>
        <dbReference type="SAM" id="MobiDB-lite"/>
    </source>
</evidence>
<accession>A0A9P4J0Q9</accession>
<dbReference type="PANTHER" id="PTHR28002:SF1">
    <property type="entry name" value="MIOREX COMPLEX COMPONENT 11"/>
    <property type="match status" value="1"/>
</dbReference>